<name>A0ABP8CSU8_9ACTN</name>
<accession>A0ABP8CSU8</accession>
<reference evidence="2" key="1">
    <citation type="journal article" date="2019" name="Int. J. Syst. Evol. Microbiol.">
        <title>The Global Catalogue of Microorganisms (GCM) 10K type strain sequencing project: providing services to taxonomists for standard genome sequencing and annotation.</title>
        <authorList>
            <consortium name="The Broad Institute Genomics Platform"/>
            <consortium name="The Broad Institute Genome Sequencing Center for Infectious Disease"/>
            <person name="Wu L."/>
            <person name="Ma J."/>
        </authorList>
    </citation>
    <scope>NUCLEOTIDE SEQUENCE [LARGE SCALE GENOMIC DNA]</scope>
    <source>
        <strain evidence="2">JCM 17441</strain>
    </source>
</reference>
<gene>
    <name evidence="1" type="ORF">GCM10022255_000210</name>
</gene>
<comment type="caution">
    <text evidence="1">The sequence shown here is derived from an EMBL/GenBank/DDBJ whole genome shotgun (WGS) entry which is preliminary data.</text>
</comment>
<keyword evidence="2" id="KW-1185">Reference proteome</keyword>
<proteinExistence type="predicted"/>
<sequence length="58" mass="6149">MESADEFDIAVNAVVNAYGDDGLDAAVEPQHGVTGRALDGLRARFTELRNNLTGISQS</sequence>
<dbReference type="EMBL" id="BAABAT010000001">
    <property type="protein sequence ID" value="GAA4243001.1"/>
    <property type="molecule type" value="Genomic_DNA"/>
</dbReference>
<organism evidence="1 2">
    <name type="scientific">Dactylosporangium darangshiense</name>
    <dbReference type="NCBI Taxonomy" id="579108"/>
    <lineage>
        <taxon>Bacteria</taxon>
        <taxon>Bacillati</taxon>
        <taxon>Actinomycetota</taxon>
        <taxon>Actinomycetes</taxon>
        <taxon>Micromonosporales</taxon>
        <taxon>Micromonosporaceae</taxon>
        <taxon>Dactylosporangium</taxon>
    </lineage>
</organism>
<protein>
    <submittedName>
        <fullName evidence="1">Uncharacterized protein</fullName>
    </submittedName>
</protein>
<dbReference type="Proteomes" id="UP001500620">
    <property type="component" value="Unassembled WGS sequence"/>
</dbReference>
<evidence type="ECO:0000313" key="2">
    <source>
        <dbReference type="Proteomes" id="UP001500620"/>
    </source>
</evidence>
<evidence type="ECO:0000313" key="1">
    <source>
        <dbReference type="EMBL" id="GAA4243001.1"/>
    </source>
</evidence>